<dbReference type="Pfam" id="PF01571">
    <property type="entry name" value="GCV_T"/>
    <property type="match status" value="1"/>
</dbReference>
<organism evidence="11 12">
    <name type="scientific">Candidatus [Bacteroides] periocalifornicus</name>
    <dbReference type="NCBI Taxonomy" id="1702214"/>
    <lineage>
        <taxon>Bacteria</taxon>
        <taxon>Pseudomonadati</taxon>
        <taxon>Bacteroidota</taxon>
    </lineage>
</organism>
<evidence type="ECO:0000256" key="2">
    <source>
        <dbReference type="ARBA" id="ARBA00012616"/>
    </source>
</evidence>
<dbReference type="Gene3D" id="4.10.1250.10">
    <property type="entry name" value="Aminomethyltransferase fragment"/>
    <property type="match status" value="1"/>
</dbReference>
<dbReference type="STRING" id="1702214.AL399_04275"/>
<keyword evidence="4 7" id="KW-0808">Transferase</keyword>
<dbReference type="EMBL" id="LIIK01000015">
    <property type="protein sequence ID" value="KQM09007.1"/>
    <property type="molecule type" value="Genomic_DNA"/>
</dbReference>
<dbReference type="NCBIfam" id="NF001567">
    <property type="entry name" value="PRK00389.1"/>
    <property type="match status" value="1"/>
</dbReference>
<comment type="catalytic activity">
    <reaction evidence="6 7">
        <text>N(6)-[(R)-S(8)-aminomethyldihydrolipoyl]-L-lysyl-[protein] + (6S)-5,6,7,8-tetrahydrofolate = N(6)-[(R)-dihydrolipoyl]-L-lysyl-[protein] + (6R)-5,10-methylene-5,6,7,8-tetrahydrofolate + NH4(+)</text>
        <dbReference type="Rhea" id="RHEA:16945"/>
        <dbReference type="Rhea" id="RHEA-COMP:10475"/>
        <dbReference type="Rhea" id="RHEA-COMP:10492"/>
        <dbReference type="ChEBI" id="CHEBI:15636"/>
        <dbReference type="ChEBI" id="CHEBI:28938"/>
        <dbReference type="ChEBI" id="CHEBI:57453"/>
        <dbReference type="ChEBI" id="CHEBI:83100"/>
        <dbReference type="ChEBI" id="CHEBI:83143"/>
        <dbReference type="EC" id="2.1.2.10"/>
    </reaction>
</comment>
<dbReference type="EC" id="2.1.2.10" evidence="2 7"/>
<dbReference type="GO" id="GO:0005960">
    <property type="term" value="C:glycine cleavage complex"/>
    <property type="evidence" value="ECO:0007669"/>
    <property type="project" value="InterPro"/>
</dbReference>
<name>A0A0Q4B148_9BACT</name>
<evidence type="ECO:0000256" key="7">
    <source>
        <dbReference type="HAMAP-Rule" id="MF_00259"/>
    </source>
</evidence>
<dbReference type="InterPro" id="IPR028896">
    <property type="entry name" value="GcvT/YgfZ/DmdA"/>
</dbReference>
<dbReference type="Pfam" id="PF08669">
    <property type="entry name" value="GCV_T_C"/>
    <property type="match status" value="1"/>
</dbReference>
<keyword evidence="3 7" id="KW-0032">Aminotransferase</keyword>
<feature type="domain" description="GCVT N-terminal" evidence="9">
    <location>
        <begin position="6"/>
        <end position="263"/>
    </location>
</feature>
<reference evidence="11" key="1">
    <citation type="submission" date="2015-08" db="EMBL/GenBank/DDBJ databases">
        <title>Candidatus Bacteriodes Periocalifornicus.</title>
        <authorList>
            <person name="McLean J.S."/>
            <person name="Kelley S."/>
        </authorList>
    </citation>
    <scope>NUCLEOTIDE SEQUENCE [LARGE SCALE GENOMIC DNA]</scope>
    <source>
        <strain evidence="11">12B</strain>
    </source>
</reference>
<dbReference type="InterPro" id="IPR029043">
    <property type="entry name" value="GcvT/YgfZ_C"/>
</dbReference>
<dbReference type="PATRIC" id="fig|1702214.3.peg.1575"/>
<dbReference type="PIRSF" id="PIRSF006487">
    <property type="entry name" value="GcvT"/>
    <property type="match status" value="1"/>
</dbReference>
<gene>
    <name evidence="7" type="primary">gcvT</name>
    <name evidence="11" type="ORF">AL399_04275</name>
</gene>
<feature type="binding site" evidence="8">
    <location>
        <position position="197"/>
    </location>
    <ligand>
        <name>substrate</name>
    </ligand>
</feature>
<dbReference type="FunFam" id="2.40.30.110:FF:000003">
    <property type="entry name" value="Aminomethyltransferase"/>
    <property type="match status" value="1"/>
</dbReference>
<dbReference type="HAMAP" id="MF_00259">
    <property type="entry name" value="GcvT"/>
    <property type="match status" value="1"/>
</dbReference>
<dbReference type="InterPro" id="IPR027266">
    <property type="entry name" value="TrmE/GcvT-like"/>
</dbReference>
<keyword evidence="12" id="KW-1185">Reference proteome</keyword>
<evidence type="ECO:0000256" key="6">
    <source>
        <dbReference type="ARBA" id="ARBA00047665"/>
    </source>
</evidence>
<evidence type="ECO:0000256" key="4">
    <source>
        <dbReference type="ARBA" id="ARBA00022679"/>
    </source>
</evidence>
<comment type="function">
    <text evidence="7">The glycine cleavage system catalyzes the degradation of glycine.</text>
</comment>
<dbReference type="InterPro" id="IPR006223">
    <property type="entry name" value="GcvT"/>
</dbReference>
<dbReference type="AlphaFoldDB" id="A0A0Q4B148"/>
<evidence type="ECO:0000256" key="5">
    <source>
        <dbReference type="ARBA" id="ARBA00031395"/>
    </source>
</evidence>
<sequence>MKETPLHSRHVALGAKMAEFAGYDMPIEYTGINDEHLTVRHGVGVFDVSHMGEIWVQGQQAVEFLQRVISNDATALADGGVQYSYFPNPKGGIIDDFLNYRLSPNRYLLVVNAANLEKDWAWLSQEAKRFDGVELQNSSLETGQLAVQGPLAMKVVQKLVDEPIEDLKYYTFKIVTLAGQPGVILSATGYTGAGGCEIYCKSEQLAHIWDALMEAGKTEGIKPAGLGARDTLRLEMGFCLYGHEINDETSPIEAGLGWVTKLKEGKDMIGKDPIAAVKAAGPRRKLVGFEMVDKGIPRQHYRILDAQGNPIGEVTSGTMSPCMKIGIGMGYVQKEHAAVDGEIFIEIRNKPLKAKVVKLPIYKGGK</sequence>
<dbReference type="GO" id="GO:0019464">
    <property type="term" value="P:glycine decarboxylation via glycine cleavage system"/>
    <property type="evidence" value="ECO:0007669"/>
    <property type="project" value="UniProtKB-UniRule"/>
</dbReference>
<dbReference type="Proteomes" id="UP000054172">
    <property type="component" value="Unassembled WGS sequence"/>
</dbReference>
<dbReference type="PANTHER" id="PTHR43757">
    <property type="entry name" value="AMINOMETHYLTRANSFERASE"/>
    <property type="match status" value="1"/>
</dbReference>
<dbReference type="InterPro" id="IPR006222">
    <property type="entry name" value="GCVT_N"/>
</dbReference>
<evidence type="ECO:0000259" key="10">
    <source>
        <dbReference type="Pfam" id="PF08669"/>
    </source>
</evidence>
<proteinExistence type="inferred from homology"/>
<evidence type="ECO:0000313" key="12">
    <source>
        <dbReference type="Proteomes" id="UP000054172"/>
    </source>
</evidence>
<dbReference type="GO" id="GO:0008483">
    <property type="term" value="F:transaminase activity"/>
    <property type="evidence" value="ECO:0007669"/>
    <property type="project" value="UniProtKB-KW"/>
</dbReference>
<dbReference type="FunFam" id="3.30.70.1400:FF:000001">
    <property type="entry name" value="Aminomethyltransferase"/>
    <property type="match status" value="1"/>
</dbReference>
<evidence type="ECO:0000256" key="1">
    <source>
        <dbReference type="ARBA" id="ARBA00008609"/>
    </source>
</evidence>
<dbReference type="GO" id="GO:0005829">
    <property type="term" value="C:cytosol"/>
    <property type="evidence" value="ECO:0007669"/>
    <property type="project" value="TreeGrafter"/>
</dbReference>
<protein>
    <recommendedName>
        <fullName evidence="2 7">Aminomethyltransferase</fullName>
        <ecNumber evidence="2 7">2.1.2.10</ecNumber>
    </recommendedName>
    <alternativeName>
        <fullName evidence="5 7">Glycine cleavage system T protein</fullName>
    </alternativeName>
</protein>
<dbReference type="NCBIfam" id="TIGR00528">
    <property type="entry name" value="gcvT"/>
    <property type="match status" value="1"/>
</dbReference>
<dbReference type="SUPFAM" id="SSF101790">
    <property type="entry name" value="Aminomethyltransferase beta-barrel domain"/>
    <property type="match status" value="1"/>
</dbReference>
<evidence type="ECO:0000313" key="11">
    <source>
        <dbReference type="EMBL" id="KQM09007.1"/>
    </source>
</evidence>
<comment type="caution">
    <text evidence="11">The sequence shown here is derived from an EMBL/GenBank/DDBJ whole genome shotgun (WGS) entry which is preliminary data.</text>
</comment>
<dbReference type="Gene3D" id="3.30.70.1400">
    <property type="entry name" value="Aminomethyltransferase beta-barrel domains"/>
    <property type="match status" value="1"/>
</dbReference>
<comment type="similarity">
    <text evidence="1 7">Belongs to the GcvT family.</text>
</comment>
<dbReference type="Gene3D" id="3.30.1360.120">
    <property type="entry name" value="Probable tRNA modification gtpase trme, domain 1"/>
    <property type="match status" value="1"/>
</dbReference>
<evidence type="ECO:0000256" key="3">
    <source>
        <dbReference type="ARBA" id="ARBA00022576"/>
    </source>
</evidence>
<dbReference type="InterPro" id="IPR013977">
    <property type="entry name" value="GcvT_C"/>
</dbReference>
<dbReference type="GO" id="GO:0004047">
    <property type="term" value="F:aminomethyltransferase activity"/>
    <property type="evidence" value="ECO:0007669"/>
    <property type="project" value="UniProtKB-UniRule"/>
</dbReference>
<dbReference type="FunFam" id="4.10.1250.10:FF:000001">
    <property type="entry name" value="Aminomethyltransferase"/>
    <property type="match status" value="1"/>
</dbReference>
<dbReference type="InterPro" id="IPR022903">
    <property type="entry name" value="GcvT_bac"/>
</dbReference>
<accession>A0A0Q4B148</accession>
<dbReference type="SUPFAM" id="SSF103025">
    <property type="entry name" value="Folate-binding domain"/>
    <property type="match status" value="1"/>
</dbReference>
<dbReference type="PANTHER" id="PTHR43757:SF2">
    <property type="entry name" value="AMINOMETHYLTRANSFERASE, MITOCHONDRIAL"/>
    <property type="match status" value="1"/>
</dbReference>
<evidence type="ECO:0000259" key="9">
    <source>
        <dbReference type="Pfam" id="PF01571"/>
    </source>
</evidence>
<feature type="domain" description="Aminomethyltransferase C-terminal" evidence="10">
    <location>
        <begin position="284"/>
        <end position="363"/>
    </location>
</feature>
<evidence type="ECO:0000256" key="8">
    <source>
        <dbReference type="PIRSR" id="PIRSR006487-1"/>
    </source>
</evidence>
<dbReference type="Gene3D" id="2.40.30.110">
    <property type="entry name" value="Aminomethyltransferase beta-barrel domains"/>
    <property type="match status" value="1"/>
</dbReference>
<comment type="subunit">
    <text evidence="7">The glycine cleavage system is composed of four proteins: P, T, L and H.</text>
</comment>